<dbReference type="Gene3D" id="3.30.450.40">
    <property type="match status" value="1"/>
</dbReference>
<dbReference type="EMBL" id="UYWX01020308">
    <property type="protein sequence ID" value="VDM30795.1"/>
    <property type="molecule type" value="Genomic_DNA"/>
</dbReference>
<evidence type="ECO:0000313" key="2">
    <source>
        <dbReference type="Proteomes" id="UP000274429"/>
    </source>
</evidence>
<evidence type="ECO:0000313" key="1">
    <source>
        <dbReference type="EMBL" id="VDM30795.1"/>
    </source>
</evidence>
<dbReference type="OrthoDB" id="74705at2759"/>
<accession>A0A0R3X0D4</accession>
<organism evidence="3">
    <name type="scientific">Hydatigena taeniaeformis</name>
    <name type="common">Feline tapeworm</name>
    <name type="synonym">Taenia taeniaeformis</name>
    <dbReference type="NCBI Taxonomy" id="6205"/>
    <lineage>
        <taxon>Eukaryota</taxon>
        <taxon>Metazoa</taxon>
        <taxon>Spiralia</taxon>
        <taxon>Lophotrochozoa</taxon>
        <taxon>Platyhelminthes</taxon>
        <taxon>Cestoda</taxon>
        <taxon>Eucestoda</taxon>
        <taxon>Cyclophyllidea</taxon>
        <taxon>Taeniidae</taxon>
        <taxon>Hydatigera</taxon>
    </lineage>
</organism>
<dbReference type="WBParaSite" id="TTAC_0000658301-mRNA-1">
    <property type="protein sequence ID" value="TTAC_0000658301-mRNA-1"/>
    <property type="gene ID" value="TTAC_0000658301"/>
</dbReference>
<protein>
    <submittedName>
        <fullName evidence="1 3">Uncharacterized protein</fullName>
    </submittedName>
</protein>
<sequence length="417" mass="46981">MDVKKVCNPPHLLYRFCTRPEMPNLGVLGHQSGHHFFSPPSRPNVLLELARLIFSDQSDISRLIYSILMHSQSLLTCQRCQILLVNDFKDDTVSQLQLATPDDLQCSTMHLDFILSIVTTTPDADVFTAAYDYTWKDRELDLNEILKRGHRYGNPSLVCMHNNPLQSQSHSYSPHDRCINAFDTLMDVNSIFSHYPNYSPTPITITLPITSHSSLLPSFLTHLLLLSPFTYSSLTPSHLPPSSLPLPSPPILLLLLADHRRRHCYHPVTTTPTPHTSNNFTSVLFLPSLSMELLNPMHFRIANRSEGDYLMSHQRITTTHLFTNIGHVNAVAPPPHLSLHHTHLTPPTVFFSLLLSISPLHPSHYSSPQRHGDANRFVEDNTTNIGSSQCAWTRGGGVHAHAFHHCCQRDDPIAAHE</sequence>
<dbReference type="Proteomes" id="UP000274429">
    <property type="component" value="Unassembled WGS sequence"/>
</dbReference>
<gene>
    <name evidence="1" type="ORF">TTAC_LOCUS6568</name>
</gene>
<evidence type="ECO:0000313" key="3">
    <source>
        <dbReference type="WBParaSite" id="TTAC_0000658301-mRNA-1"/>
    </source>
</evidence>
<reference evidence="1 2" key="2">
    <citation type="submission" date="2018-11" db="EMBL/GenBank/DDBJ databases">
        <authorList>
            <consortium name="Pathogen Informatics"/>
        </authorList>
    </citation>
    <scope>NUCLEOTIDE SEQUENCE [LARGE SCALE GENOMIC DNA]</scope>
</reference>
<name>A0A0R3X0D4_HYDTA</name>
<proteinExistence type="predicted"/>
<dbReference type="STRING" id="6205.A0A0R3X0D4"/>
<keyword evidence="2" id="KW-1185">Reference proteome</keyword>
<reference evidence="3" key="1">
    <citation type="submission" date="2017-02" db="UniProtKB">
        <authorList>
            <consortium name="WormBaseParasite"/>
        </authorList>
    </citation>
    <scope>IDENTIFICATION</scope>
</reference>
<dbReference type="InterPro" id="IPR029016">
    <property type="entry name" value="GAF-like_dom_sf"/>
</dbReference>
<dbReference type="AlphaFoldDB" id="A0A0R3X0D4"/>